<dbReference type="GO" id="GO:0003677">
    <property type="term" value="F:DNA binding"/>
    <property type="evidence" value="ECO:0007669"/>
    <property type="project" value="InterPro"/>
</dbReference>
<evidence type="ECO:0000256" key="2">
    <source>
        <dbReference type="ARBA" id="ARBA00023015"/>
    </source>
</evidence>
<dbReference type="Proteomes" id="UP001370490">
    <property type="component" value="Unassembled WGS sequence"/>
</dbReference>
<feature type="region of interest" description="Disordered" evidence="5">
    <location>
        <begin position="1"/>
        <end position="86"/>
    </location>
</feature>
<dbReference type="InterPro" id="IPR046955">
    <property type="entry name" value="PHR1-like"/>
</dbReference>
<gene>
    <name evidence="7" type="ORF">RJ641_005705</name>
</gene>
<dbReference type="AlphaFoldDB" id="A0AAN8V8G5"/>
<dbReference type="FunFam" id="1.10.10.60:FF:000002">
    <property type="entry name" value="Myb family transcription factor"/>
    <property type="match status" value="1"/>
</dbReference>
<dbReference type="InterPro" id="IPR009057">
    <property type="entry name" value="Homeodomain-like_sf"/>
</dbReference>
<proteinExistence type="predicted"/>
<dbReference type="SUPFAM" id="SSF46689">
    <property type="entry name" value="Homeodomain-like"/>
    <property type="match status" value="1"/>
</dbReference>
<dbReference type="NCBIfam" id="TIGR01557">
    <property type="entry name" value="myb_SHAQKYF"/>
    <property type="match status" value="1"/>
</dbReference>
<dbReference type="PANTHER" id="PTHR31314">
    <property type="entry name" value="MYB FAMILY TRANSCRIPTION FACTOR PHL7-LIKE"/>
    <property type="match status" value="1"/>
</dbReference>
<feature type="domain" description="HTH myb-type" evidence="6">
    <location>
        <begin position="88"/>
        <end position="148"/>
    </location>
</feature>
<evidence type="ECO:0000313" key="8">
    <source>
        <dbReference type="Proteomes" id="UP001370490"/>
    </source>
</evidence>
<dbReference type="GO" id="GO:0003700">
    <property type="term" value="F:DNA-binding transcription factor activity"/>
    <property type="evidence" value="ECO:0007669"/>
    <property type="project" value="InterPro"/>
</dbReference>
<dbReference type="Pfam" id="PF00249">
    <property type="entry name" value="Myb_DNA-binding"/>
    <property type="match status" value="1"/>
</dbReference>
<organism evidence="7 8">
    <name type="scientific">Dillenia turbinata</name>
    <dbReference type="NCBI Taxonomy" id="194707"/>
    <lineage>
        <taxon>Eukaryota</taxon>
        <taxon>Viridiplantae</taxon>
        <taxon>Streptophyta</taxon>
        <taxon>Embryophyta</taxon>
        <taxon>Tracheophyta</taxon>
        <taxon>Spermatophyta</taxon>
        <taxon>Magnoliopsida</taxon>
        <taxon>eudicotyledons</taxon>
        <taxon>Gunneridae</taxon>
        <taxon>Pentapetalae</taxon>
        <taxon>Dilleniales</taxon>
        <taxon>Dilleniaceae</taxon>
        <taxon>Dillenia</taxon>
    </lineage>
</organism>
<dbReference type="InterPro" id="IPR001005">
    <property type="entry name" value="SANT/Myb"/>
</dbReference>
<accession>A0AAN8V8G5</accession>
<feature type="compositionally biased region" description="Polar residues" evidence="5">
    <location>
        <begin position="276"/>
        <end position="286"/>
    </location>
</feature>
<reference evidence="7 8" key="1">
    <citation type="submission" date="2023-12" db="EMBL/GenBank/DDBJ databases">
        <title>A high-quality genome assembly for Dillenia turbinata (Dilleniales).</title>
        <authorList>
            <person name="Chanderbali A."/>
        </authorList>
    </citation>
    <scope>NUCLEOTIDE SEQUENCE [LARGE SCALE GENOMIC DNA]</scope>
    <source>
        <strain evidence="7">LSX21</strain>
        <tissue evidence="7">Leaf</tissue>
    </source>
</reference>
<feature type="region of interest" description="Disordered" evidence="5">
    <location>
        <begin position="264"/>
        <end position="288"/>
    </location>
</feature>
<feature type="compositionally biased region" description="Gly residues" evidence="5">
    <location>
        <begin position="74"/>
        <end position="83"/>
    </location>
</feature>
<dbReference type="PANTHER" id="PTHR31314:SF164">
    <property type="entry name" value="HTH MYB-TYPE DOMAIN-CONTAINING PROTEIN"/>
    <property type="match status" value="1"/>
</dbReference>
<keyword evidence="3" id="KW-0804">Transcription</keyword>
<dbReference type="InterPro" id="IPR006447">
    <property type="entry name" value="Myb_dom_plants"/>
</dbReference>
<sequence length="379" mass="42601">MNSIGSTHHHHDHHHTIEEEEEEKEEEEVNSKTSPNSIDNYNIRGEEDEDKPKNGQSSSTSTVEESEEKAAGSSNGGGGGGGVRQYNRSKVPRLRWTPDLHLCFVRAVERLGGEDRATPKLVLQLMNVKGLSIAHVKSHLQMYRSKKIDDPNQVMAEQRICMDRGDNHIYNLSQLPMLQSFNQRSTSNLRHGNASWPCHSNQFYSHSYLGGGLKTFDRACEGFYGSSNSSPNRSQYYSTSSRSQFLLQTRPNTIESNPLIQLQERSGSRDHHQQMACLSSSLTTNGGKDWPVSQEEHKMAKRKSFDDTCKGEGLDLDLSLRVKPIKDGLVRSLKIEEVDSRLSLSLASSSSSKLSRLKEGDDPRRHKHARKESTLDLTL</sequence>
<feature type="compositionally biased region" description="Acidic residues" evidence="5">
    <location>
        <begin position="18"/>
        <end position="28"/>
    </location>
</feature>
<dbReference type="GO" id="GO:0005634">
    <property type="term" value="C:nucleus"/>
    <property type="evidence" value="ECO:0007669"/>
    <property type="project" value="UniProtKB-SubCell"/>
</dbReference>
<evidence type="ECO:0000256" key="5">
    <source>
        <dbReference type="SAM" id="MobiDB-lite"/>
    </source>
</evidence>
<keyword evidence="2" id="KW-0805">Transcription regulation</keyword>
<protein>
    <submittedName>
        <fullName evidence="7">SANT/Myb domain</fullName>
    </submittedName>
</protein>
<evidence type="ECO:0000256" key="1">
    <source>
        <dbReference type="ARBA" id="ARBA00004123"/>
    </source>
</evidence>
<feature type="region of interest" description="Disordered" evidence="5">
    <location>
        <begin position="349"/>
        <end position="379"/>
    </location>
</feature>
<evidence type="ECO:0000256" key="4">
    <source>
        <dbReference type="ARBA" id="ARBA00023242"/>
    </source>
</evidence>
<feature type="compositionally biased region" description="Polar residues" evidence="5">
    <location>
        <begin position="31"/>
        <end position="40"/>
    </location>
</feature>
<dbReference type="PROSITE" id="PS51294">
    <property type="entry name" value="HTH_MYB"/>
    <property type="match status" value="1"/>
</dbReference>
<keyword evidence="8" id="KW-1185">Reference proteome</keyword>
<evidence type="ECO:0000259" key="6">
    <source>
        <dbReference type="PROSITE" id="PS51294"/>
    </source>
</evidence>
<dbReference type="InterPro" id="IPR017930">
    <property type="entry name" value="Myb_dom"/>
</dbReference>
<dbReference type="Gene3D" id="1.10.10.60">
    <property type="entry name" value="Homeodomain-like"/>
    <property type="match status" value="1"/>
</dbReference>
<evidence type="ECO:0000256" key="3">
    <source>
        <dbReference type="ARBA" id="ARBA00023163"/>
    </source>
</evidence>
<evidence type="ECO:0000313" key="7">
    <source>
        <dbReference type="EMBL" id="KAK6929500.1"/>
    </source>
</evidence>
<keyword evidence="4" id="KW-0539">Nucleus</keyword>
<name>A0AAN8V8G5_9MAGN</name>
<comment type="caution">
    <text evidence="7">The sequence shown here is derived from an EMBL/GenBank/DDBJ whole genome shotgun (WGS) entry which is preliminary data.</text>
</comment>
<comment type="subcellular location">
    <subcellularLocation>
        <location evidence="1">Nucleus</location>
    </subcellularLocation>
</comment>
<dbReference type="EMBL" id="JBAMMX010000013">
    <property type="protein sequence ID" value="KAK6929500.1"/>
    <property type="molecule type" value="Genomic_DNA"/>
</dbReference>